<dbReference type="OrthoDB" id="414698at2759"/>
<dbReference type="PANTHER" id="PTHR48070">
    <property type="entry name" value="ESTERASE OVCA2"/>
    <property type="match status" value="1"/>
</dbReference>
<keyword evidence="4" id="KW-1185">Reference proteome</keyword>
<dbReference type="InterPro" id="IPR050593">
    <property type="entry name" value="LovG"/>
</dbReference>
<evidence type="ECO:0000313" key="3">
    <source>
        <dbReference type="EMBL" id="KAH7310725.1"/>
    </source>
</evidence>
<feature type="domain" description="Serine hydrolase" evidence="2">
    <location>
        <begin position="87"/>
        <end position="283"/>
    </location>
</feature>
<sequence length="305" mass="33590">MFRVRHLVPTIISLQRLFAQLGIPSETFSQFTCILPQSSSCLHPIRTRRHLYISVLVDRVANVAWALRSLYSDSDKGHLPLHDKFEMRFLCLHGIGMNAQIFRSQMSQICSALGSDNSFVFLNGSVATKPLPGLEGQYGGPYLRFGPNEGGDFSAVPDLIEDLLDQAAAEGPFDGIIGFSEGGAVAANMMIMDGQDDPPWCNFKCGIFFCALTPVDMTSIAREMRSLSQAQDGILLKVPTAHIWAEGGDQYPDMGRELVDLCDGGLREEVIHSLGHEIPGSRSDEFLRDTVRAIERTIERAKALS</sequence>
<evidence type="ECO:0000313" key="4">
    <source>
        <dbReference type="Proteomes" id="UP000813444"/>
    </source>
</evidence>
<dbReference type="Pfam" id="PF03959">
    <property type="entry name" value="FSH1"/>
    <property type="match status" value="1"/>
</dbReference>
<organism evidence="3 4">
    <name type="scientific">Stachybotrys elegans</name>
    <dbReference type="NCBI Taxonomy" id="80388"/>
    <lineage>
        <taxon>Eukaryota</taxon>
        <taxon>Fungi</taxon>
        <taxon>Dikarya</taxon>
        <taxon>Ascomycota</taxon>
        <taxon>Pezizomycotina</taxon>
        <taxon>Sordariomycetes</taxon>
        <taxon>Hypocreomycetidae</taxon>
        <taxon>Hypocreales</taxon>
        <taxon>Stachybotryaceae</taxon>
        <taxon>Stachybotrys</taxon>
    </lineage>
</organism>
<comment type="caution">
    <text evidence="3">The sequence shown here is derived from an EMBL/GenBank/DDBJ whole genome shotgun (WGS) entry which is preliminary data.</text>
</comment>
<reference evidence="3" key="1">
    <citation type="journal article" date="2021" name="Nat. Commun.">
        <title>Genetic determinants of endophytism in the Arabidopsis root mycobiome.</title>
        <authorList>
            <person name="Mesny F."/>
            <person name="Miyauchi S."/>
            <person name="Thiergart T."/>
            <person name="Pickel B."/>
            <person name="Atanasova L."/>
            <person name="Karlsson M."/>
            <person name="Huettel B."/>
            <person name="Barry K.W."/>
            <person name="Haridas S."/>
            <person name="Chen C."/>
            <person name="Bauer D."/>
            <person name="Andreopoulos W."/>
            <person name="Pangilinan J."/>
            <person name="LaButti K."/>
            <person name="Riley R."/>
            <person name="Lipzen A."/>
            <person name="Clum A."/>
            <person name="Drula E."/>
            <person name="Henrissat B."/>
            <person name="Kohler A."/>
            <person name="Grigoriev I.V."/>
            <person name="Martin F.M."/>
            <person name="Hacquard S."/>
        </authorList>
    </citation>
    <scope>NUCLEOTIDE SEQUENCE</scope>
    <source>
        <strain evidence="3">MPI-CAGE-CH-0235</strain>
    </source>
</reference>
<accession>A0A8K0SL60</accession>
<dbReference type="Gene3D" id="3.40.50.1820">
    <property type="entry name" value="alpha/beta hydrolase"/>
    <property type="match status" value="1"/>
</dbReference>
<proteinExistence type="predicted"/>
<dbReference type="GO" id="GO:0016787">
    <property type="term" value="F:hydrolase activity"/>
    <property type="evidence" value="ECO:0007669"/>
    <property type="project" value="UniProtKB-KW"/>
</dbReference>
<dbReference type="InterPro" id="IPR005645">
    <property type="entry name" value="FSH-like_dom"/>
</dbReference>
<evidence type="ECO:0000256" key="1">
    <source>
        <dbReference type="ARBA" id="ARBA00022801"/>
    </source>
</evidence>
<dbReference type="AlphaFoldDB" id="A0A8K0SL60"/>
<dbReference type="InterPro" id="IPR029058">
    <property type="entry name" value="AB_hydrolase_fold"/>
</dbReference>
<dbReference type="GO" id="GO:0019748">
    <property type="term" value="P:secondary metabolic process"/>
    <property type="evidence" value="ECO:0007669"/>
    <property type="project" value="TreeGrafter"/>
</dbReference>
<dbReference type="SUPFAM" id="SSF53474">
    <property type="entry name" value="alpha/beta-Hydrolases"/>
    <property type="match status" value="1"/>
</dbReference>
<dbReference type="GO" id="GO:0005634">
    <property type="term" value="C:nucleus"/>
    <property type="evidence" value="ECO:0007669"/>
    <property type="project" value="TreeGrafter"/>
</dbReference>
<keyword evidence="1 3" id="KW-0378">Hydrolase</keyword>
<dbReference type="GO" id="GO:0005737">
    <property type="term" value="C:cytoplasm"/>
    <property type="evidence" value="ECO:0007669"/>
    <property type="project" value="TreeGrafter"/>
</dbReference>
<name>A0A8K0SL60_9HYPO</name>
<dbReference type="Proteomes" id="UP000813444">
    <property type="component" value="Unassembled WGS sequence"/>
</dbReference>
<dbReference type="PANTHER" id="PTHR48070:SF4">
    <property type="entry name" value="ESTERASE ALNB"/>
    <property type="match status" value="1"/>
</dbReference>
<gene>
    <name evidence="3" type="ORF">B0I35DRAFT_439594</name>
</gene>
<protein>
    <submittedName>
        <fullName evidence="3">Serine hydrolase-domain-containing protein</fullName>
    </submittedName>
</protein>
<evidence type="ECO:0000259" key="2">
    <source>
        <dbReference type="Pfam" id="PF03959"/>
    </source>
</evidence>
<dbReference type="EMBL" id="JAGPNK010000012">
    <property type="protein sequence ID" value="KAH7310725.1"/>
    <property type="molecule type" value="Genomic_DNA"/>
</dbReference>